<dbReference type="Pfam" id="PF07685">
    <property type="entry name" value="GATase_3"/>
    <property type="match status" value="1"/>
</dbReference>
<keyword evidence="1 2" id="KW-0315">Glutamine amidotransferase</keyword>
<dbReference type="HAMAP" id="MF_02213">
    <property type="entry name" value="Lipid_II_synth_GatD"/>
    <property type="match status" value="1"/>
</dbReference>
<keyword evidence="2" id="KW-0961">Cell wall biogenesis/degradation</keyword>
<comment type="caution">
    <text evidence="4">The sequence shown here is derived from an EMBL/GenBank/DDBJ whole genome shotgun (WGS) entry which is preliminary data.</text>
</comment>
<dbReference type="InterPro" id="IPR029062">
    <property type="entry name" value="Class_I_gatase-like"/>
</dbReference>
<keyword evidence="2" id="KW-0436">Ligase</keyword>
<comment type="similarity">
    <text evidence="2">Belongs to the CobB/CobQ family. GatD subfamily.</text>
</comment>
<sequence>MVRDSVVRIGLVLPDVLGTYGDSGNATVLRKRLEWRGYRAEVVDLAVGEPVPSSLDFYLLGGGEDRAQTLAVSHLTANPGMQAAAGRGAVVLAICAGLQILGHDFTGTDGVTYSGLGLLDVRTTPGTGARAVGELLTTPDPALLATSMTGFENHQGHTQLGPNARPLSKVVYGTGNGDGADGAYAGHVVGTYMHGPVLARNPEFADLLLGWAIGAPLAPLEIPVIEQLREERRRAVQAMANRRKRLLKF</sequence>
<dbReference type="GO" id="GO:0009236">
    <property type="term" value="P:cobalamin biosynthetic process"/>
    <property type="evidence" value="ECO:0007669"/>
    <property type="project" value="InterPro"/>
</dbReference>
<dbReference type="RefSeq" id="WP_116181454.1">
    <property type="nucleotide sequence ID" value="NZ_CP144375.1"/>
</dbReference>
<keyword evidence="5" id="KW-1185">Reference proteome</keyword>
<dbReference type="InterPro" id="IPR043702">
    <property type="entry name" value="Lipid_II_synth_GatD"/>
</dbReference>
<reference evidence="4 5" key="1">
    <citation type="submission" date="2018-08" db="EMBL/GenBank/DDBJ databases">
        <title>Genomic Encyclopedia of Archaeal and Bacterial Type Strains, Phase II (KMG-II): from individual species to whole genera.</title>
        <authorList>
            <person name="Goeker M."/>
        </authorList>
    </citation>
    <scope>NUCLEOTIDE SEQUENCE [LARGE SCALE GENOMIC DNA]</scope>
    <source>
        <strain evidence="4 5">DSM 45791</strain>
    </source>
</reference>
<dbReference type="EMBL" id="QUNO01000027">
    <property type="protein sequence ID" value="REH28423.1"/>
    <property type="molecule type" value="Genomic_DNA"/>
</dbReference>
<comment type="pathway">
    <text evidence="2">Cell wall biogenesis; peptidoglycan biosynthesis.</text>
</comment>
<feature type="active site" evidence="2">
    <location>
        <position position="194"/>
    </location>
</feature>
<dbReference type="OrthoDB" id="9782045at2"/>
<dbReference type="UniPathway" id="UPA00219"/>
<evidence type="ECO:0000256" key="1">
    <source>
        <dbReference type="ARBA" id="ARBA00022962"/>
    </source>
</evidence>
<keyword evidence="2" id="KW-0573">Peptidoglycan synthesis</keyword>
<name>A0A3E0GU92_9PSEU</name>
<dbReference type="InterPro" id="IPR011698">
    <property type="entry name" value="GATase_3"/>
</dbReference>
<dbReference type="GO" id="GO:0008360">
    <property type="term" value="P:regulation of cell shape"/>
    <property type="evidence" value="ECO:0007669"/>
    <property type="project" value="UniProtKB-KW"/>
</dbReference>
<comment type="catalytic activity">
    <reaction evidence="2">
        <text>beta-D-GlcNAc-(1-&gt;4)-Mur2Ac(oyl-L-Ala-gamma-D-Glu-L-Lys-D-Ala-D-Ala)-di-trans,octa-cis-undecaprenyl diphosphate + L-glutamine + ATP + H2O = beta-D-GlcNAc-(1-&gt;4)-Mur2Ac(oyl-L-Ala-D-isoglutaminyl-L-Lys-D-Ala-D-Ala)-di-trans,octa-cis-undecaprenyl diphosphate + L-glutamate + ADP + phosphate + H(+)</text>
        <dbReference type="Rhea" id="RHEA:57928"/>
        <dbReference type="ChEBI" id="CHEBI:15377"/>
        <dbReference type="ChEBI" id="CHEBI:15378"/>
        <dbReference type="ChEBI" id="CHEBI:29985"/>
        <dbReference type="ChEBI" id="CHEBI:30616"/>
        <dbReference type="ChEBI" id="CHEBI:43474"/>
        <dbReference type="ChEBI" id="CHEBI:58359"/>
        <dbReference type="ChEBI" id="CHEBI:60033"/>
        <dbReference type="ChEBI" id="CHEBI:62233"/>
        <dbReference type="ChEBI" id="CHEBI:456216"/>
        <dbReference type="EC" id="6.3.5.13"/>
    </reaction>
</comment>
<feature type="binding site" evidence="2">
    <location>
        <position position="130"/>
    </location>
    <ligand>
        <name>substrate</name>
    </ligand>
</feature>
<proteinExistence type="inferred from homology"/>
<dbReference type="PANTHER" id="PTHR21343">
    <property type="entry name" value="DETHIOBIOTIN SYNTHETASE"/>
    <property type="match status" value="1"/>
</dbReference>
<comment type="function">
    <text evidence="2">The lipid II isoglutaminyl synthase complex catalyzes the formation of alpha-D-isoglutamine in the cell wall lipid II stem peptide. The GatD subunit catalyzes the hydrolysis of glutamine to glutamate and ammonia. The resulting ammonia molecule is channeled to the active site of MurT.</text>
</comment>
<dbReference type="AlphaFoldDB" id="A0A3E0GU92"/>
<gene>
    <name evidence="2" type="primary">gatD</name>
    <name evidence="4" type="ORF">BCF44_1273</name>
</gene>
<feature type="active site" description="Nucleophile" evidence="2">
    <location>
        <position position="95"/>
    </location>
</feature>
<dbReference type="InterPro" id="IPR033949">
    <property type="entry name" value="CobQ_GATase1"/>
</dbReference>
<dbReference type="PROSITE" id="PS51274">
    <property type="entry name" value="GATASE_COBBQ"/>
    <property type="match status" value="1"/>
</dbReference>
<dbReference type="EC" id="6.3.5.13" evidence="2"/>
<evidence type="ECO:0000313" key="4">
    <source>
        <dbReference type="EMBL" id="REH28423.1"/>
    </source>
</evidence>
<dbReference type="SUPFAM" id="SSF52317">
    <property type="entry name" value="Class I glutamine amidotransferase-like"/>
    <property type="match status" value="1"/>
</dbReference>
<dbReference type="GO" id="GO:0071555">
    <property type="term" value="P:cell wall organization"/>
    <property type="evidence" value="ECO:0007669"/>
    <property type="project" value="UniProtKB-KW"/>
</dbReference>
<keyword evidence="2" id="KW-0133">Cell shape</keyword>
<evidence type="ECO:0000259" key="3">
    <source>
        <dbReference type="Pfam" id="PF07685"/>
    </source>
</evidence>
<feature type="domain" description="CobB/CobQ-like glutamine amidotransferase" evidence="3">
    <location>
        <begin position="8"/>
        <end position="201"/>
    </location>
</feature>
<dbReference type="Proteomes" id="UP000256269">
    <property type="component" value="Unassembled WGS sequence"/>
</dbReference>
<protein>
    <recommendedName>
        <fullName evidence="2">Lipid II isoglutaminyl synthase (glutamine-hydrolyzing) subunit GatD</fullName>
        <ecNumber evidence="2">6.3.5.13</ecNumber>
    </recommendedName>
    <alternativeName>
        <fullName evidence="2">Lipid II isoglutaminyl synthase glutaminase subunit</fullName>
        <ecNumber evidence="2">3.5.1.2</ecNumber>
    </alternativeName>
</protein>
<dbReference type="GO" id="GO:0140282">
    <property type="term" value="F:carbon-nitrogen ligase activity on lipid II"/>
    <property type="evidence" value="ECO:0007669"/>
    <property type="project" value="UniProtKB-UniRule"/>
</dbReference>
<dbReference type="GO" id="GO:0009252">
    <property type="term" value="P:peptidoglycan biosynthetic process"/>
    <property type="evidence" value="ECO:0007669"/>
    <property type="project" value="UniProtKB-UniRule"/>
</dbReference>
<dbReference type="EC" id="3.5.1.2" evidence="2"/>
<dbReference type="PANTHER" id="PTHR21343:SF9">
    <property type="entry name" value="LIPID II ISOGLUTAMINYL SYNTHASE (GLUTAMINE-HYDROLYZING) SUBUNIT GATD"/>
    <property type="match status" value="1"/>
</dbReference>
<dbReference type="Gene3D" id="3.40.50.880">
    <property type="match status" value="1"/>
</dbReference>
<evidence type="ECO:0000313" key="5">
    <source>
        <dbReference type="Proteomes" id="UP000256269"/>
    </source>
</evidence>
<evidence type="ECO:0000256" key="2">
    <source>
        <dbReference type="HAMAP-Rule" id="MF_02213"/>
    </source>
</evidence>
<dbReference type="GO" id="GO:0004359">
    <property type="term" value="F:glutaminase activity"/>
    <property type="evidence" value="ECO:0007669"/>
    <property type="project" value="UniProtKB-UniRule"/>
</dbReference>
<accession>A0A3E0GU92</accession>
<keyword evidence="2" id="KW-0378">Hydrolase</keyword>
<comment type="subunit">
    <text evidence="2">Forms a heterodimer with MurT.</text>
</comment>
<comment type="catalytic activity">
    <reaction evidence="2">
        <text>L-glutamine + H2O = L-glutamate + NH4(+)</text>
        <dbReference type="Rhea" id="RHEA:15889"/>
        <dbReference type="ChEBI" id="CHEBI:15377"/>
        <dbReference type="ChEBI" id="CHEBI:28938"/>
        <dbReference type="ChEBI" id="CHEBI:29985"/>
        <dbReference type="ChEBI" id="CHEBI:58359"/>
        <dbReference type="EC" id="3.5.1.2"/>
    </reaction>
</comment>
<organism evidence="4 5">
    <name type="scientific">Kutzneria buriramensis</name>
    <dbReference type="NCBI Taxonomy" id="1045776"/>
    <lineage>
        <taxon>Bacteria</taxon>
        <taxon>Bacillati</taxon>
        <taxon>Actinomycetota</taxon>
        <taxon>Actinomycetes</taxon>
        <taxon>Pseudonocardiales</taxon>
        <taxon>Pseudonocardiaceae</taxon>
        <taxon>Kutzneria</taxon>
    </lineage>
</organism>
<dbReference type="CDD" id="cd01750">
    <property type="entry name" value="GATase1_CobQ"/>
    <property type="match status" value="1"/>
</dbReference>